<organism evidence="2 3">
    <name type="scientific">Pyrus ussuriensis x Pyrus communis</name>
    <dbReference type="NCBI Taxonomy" id="2448454"/>
    <lineage>
        <taxon>Eukaryota</taxon>
        <taxon>Viridiplantae</taxon>
        <taxon>Streptophyta</taxon>
        <taxon>Embryophyta</taxon>
        <taxon>Tracheophyta</taxon>
        <taxon>Spermatophyta</taxon>
        <taxon>Magnoliopsida</taxon>
        <taxon>eudicotyledons</taxon>
        <taxon>Gunneridae</taxon>
        <taxon>Pentapetalae</taxon>
        <taxon>rosids</taxon>
        <taxon>fabids</taxon>
        <taxon>Rosales</taxon>
        <taxon>Rosaceae</taxon>
        <taxon>Amygdaloideae</taxon>
        <taxon>Maleae</taxon>
        <taxon>Pyrus</taxon>
    </lineage>
</organism>
<evidence type="ECO:0000313" key="3">
    <source>
        <dbReference type="Proteomes" id="UP000327157"/>
    </source>
</evidence>
<reference evidence="2 3" key="3">
    <citation type="submission" date="2019-11" db="EMBL/GenBank/DDBJ databases">
        <title>A de novo genome assembly of a pear dwarfing rootstock.</title>
        <authorList>
            <person name="Wang F."/>
            <person name="Wang J."/>
            <person name="Li S."/>
            <person name="Zhang Y."/>
            <person name="Fang M."/>
            <person name="Ma L."/>
            <person name="Zhao Y."/>
            <person name="Jiang S."/>
        </authorList>
    </citation>
    <scope>NUCLEOTIDE SEQUENCE [LARGE SCALE GENOMIC DNA]</scope>
    <source>
        <strain evidence="2">S2</strain>
        <tissue evidence="2">Leaf</tissue>
    </source>
</reference>
<feature type="compositionally biased region" description="Basic and acidic residues" evidence="1">
    <location>
        <begin position="87"/>
        <end position="114"/>
    </location>
</feature>
<name>A0A5N5G554_9ROSA</name>
<dbReference type="Proteomes" id="UP000327157">
    <property type="component" value="Chromosome 11"/>
</dbReference>
<sequence length="129" mass="14510">MCSDDGFHQQKVGGTSLEDVQFAKQGGLEDVQVPQEGVEVGEKCDGENGDTFFDEPVDFEGDHEESDEENAEEDSDFMESYYGSDEDNPKFAKDKQEDVEQAGDEKVNLVHEPDYNSDDLESVHFEDEE</sequence>
<gene>
    <name evidence="2" type="ORF">D8674_005431</name>
</gene>
<reference evidence="2 3" key="1">
    <citation type="submission" date="2019-09" db="EMBL/GenBank/DDBJ databases">
        <authorList>
            <person name="Ou C."/>
        </authorList>
    </citation>
    <scope>NUCLEOTIDE SEQUENCE [LARGE SCALE GENOMIC DNA]</scope>
    <source>
        <strain evidence="2">S2</strain>
        <tissue evidence="2">Leaf</tissue>
    </source>
</reference>
<accession>A0A5N5G554</accession>
<keyword evidence="3" id="KW-1185">Reference proteome</keyword>
<feature type="compositionally biased region" description="Acidic residues" evidence="1">
    <location>
        <begin position="52"/>
        <end position="77"/>
    </location>
</feature>
<protein>
    <submittedName>
        <fullName evidence="2">Uncharacterized protein</fullName>
    </submittedName>
</protein>
<dbReference type="EMBL" id="SMOL01000559">
    <property type="protein sequence ID" value="KAB2605714.1"/>
    <property type="molecule type" value="Genomic_DNA"/>
</dbReference>
<dbReference type="AlphaFoldDB" id="A0A5N5G554"/>
<evidence type="ECO:0000313" key="2">
    <source>
        <dbReference type="EMBL" id="KAB2605714.1"/>
    </source>
</evidence>
<comment type="caution">
    <text evidence="2">The sequence shown here is derived from an EMBL/GenBank/DDBJ whole genome shotgun (WGS) entry which is preliminary data.</text>
</comment>
<evidence type="ECO:0000256" key="1">
    <source>
        <dbReference type="SAM" id="MobiDB-lite"/>
    </source>
</evidence>
<reference evidence="3" key="2">
    <citation type="submission" date="2019-10" db="EMBL/GenBank/DDBJ databases">
        <title>A de novo genome assembly of a pear dwarfing rootstock.</title>
        <authorList>
            <person name="Wang F."/>
            <person name="Wang J."/>
            <person name="Li S."/>
            <person name="Zhang Y."/>
            <person name="Fang M."/>
            <person name="Ma L."/>
            <person name="Zhao Y."/>
            <person name="Jiang S."/>
        </authorList>
    </citation>
    <scope>NUCLEOTIDE SEQUENCE [LARGE SCALE GENOMIC DNA]</scope>
</reference>
<proteinExistence type="predicted"/>
<feature type="region of interest" description="Disordered" evidence="1">
    <location>
        <begin position="26"/>
        <end position="129"/>
    </location>
</feature>
<feature type="compositionally biased region" description="Low complexity" evidence="1">
    <location>
        <begin position="29"/>
        <end position="38"/>
    </location>
</feature>